<evidence type="ECO:0000313" key="2">
    <source>
        <dbReference type="Proteomes" id="UP000005239"/>
    </source>
</evidence>
<dbReference type="Proteomes" id="UP000005239">
    <property type="component" value="Unassembled WGS sequence"/>
</dbReference>
<dbReference type="AlphaFoldDB" id="A0A2A6D2Y7"/>
<reference evidence="2" key="1">
    <citation type="journal article" date="2008" name="Nat. Genet.">
        <title>The Pristionchus pacificus genome provides a unique perspective on nematode lifestyle and parasitism.</title>
        <authorList>
            <person name="Dieterich C."/>
            <person name="Clifton S.W."/>
            <person name="Schuster L.N."/>
            <person name="Chinwalla A."/>
            <person name="Delehaunty K."/>
            <person name="Dinkelacker I."/>
            <person name="Fulton L."/>
            <person name="Fulton R."/>
            <person name="Godfrey J."/>
            <person name="Minx P."/>
            <person name="Mitreva M."/>
            <person name="Roeseler W."/>
            <person name="Tian H."/>
            <person name="Witte H."/>
            <person name="Yang S.P."/>
            <person name="Wilson R.K."/>
            <person name="Sommer R.J."/>
        </authorList>
    </citation>
    <scope>NUCLEOTIDE SEQUENCE [LARGE SCALE GENOMIC DNA]</scope>
    <source>
        <strain evidence="2">PS312</strain>
    </source>
</reference>
<accession>A0A2A6D2Y7</accession>
<proteinExistence type="predicted"/>
<protein>
    <submittedName>
        <fullName evidence="1">Uncharacterized protein</fullName>
    </submittedName>
</protein>
<accession>A0A8R1Z4D3</accession>
<evidence type="ECO:0000313" key="1">
    <source>
        <dbReference type="EnsemblMetazoa" id="PPA42465.1"/>
    </source>
</evidence>
<dbReference type="EnsemblMetazoa" id="PPA42465.1">
    <property type="protein sequence ID" value="PPA42465.1"/>
    <property type="gene ID" value="WBGene00280834"/>
</dbReference>
<reference evidence="1" key="2">
    <citation type="submission" date="2022-06" db="UniProtKB">
        <authorList>
            <consortium name="EnsemblMetazoa"/>
        </authorList>
    </citation>
    <scope>IDENTIFICATION</scope>
    <source>
        <strain evidence="1">PS312</strain>
    </source>
</reference>
<keyword evidence="2" id="KW-1185">Reference proteome</keyword>
<gene>
    <name evidence="1" type="primary">WBGene00280834</name>
</gene>
<sequence>MPSISTIRNLVYLSTVFIVIMHVEAAPTYRLLHCRFPDGLLRKCYRIPRSSEWSGRIDSGKPAHVETIRFSLPYYSGLGRGR</sequence>
<organism evidence="1 2">
    <name type="scientific">Pristionchus pacificus</name>
    <name type="common">Parasitic nematode worm</name>
    <dbReference type="NCBI Taxonomy" id="54126"/>
    <lineage>
        <taxon>Eukaryota</taxon>
        <taxon>Metazoa</taxon>
        <taxon>Ecdysozoa</taxon>
        <taxon>Nematoda</taxon>
        <taxon>Chromadorea</taxon>
        <taxon>Rhabditida</taxon>
        <taxon>Rhabditina</taxon>
        <taxon>Diplogasteromorpha</taxon>
        <taxon>Diplogasteroidea</taxon>
        <taxon>Neodiplogasteridae</taxon>
        <taxon>Pristionchus</taxon>
    </lineage>
</organism>
<name>A0A2A6D2Y7_PRIPA</name>